<dbReference type="RefSeq" id="WP_110887629.1">
    <property type="nucleotide sequence ID" value="NZ_QJSX01000012.1"/>
</dbReference>
<name>A0A318SJJ6_9DEIO</name>
<protein>
    <submittedName>
        <fullName evidence="2">Uncharacterized protein</fullName>
    </submittedName>
</protein>
<comment type="caution">
    <text evidence="2">The sequence shown here is derived from an EMBL/GenBank/DDBJ whole genome shotgun (WGS) entry which is preliminary data.</text>
</comment>
<evidence type="ECO:0000313" key="3">
    <source>
        <dbReference type="Proteomes" id="UP000248326"/>
    </source>
</evidence>
<proteinExistence type="predicted"/>
<feature type="signal peptide" evidence="1">
    <location>
        <begin position="1"/>
        <end position="23"/>
    </location>
</feature>
<gene>
    <name evidence="2" type="ORF">DES52_11259</name>
</gene>
<dbReference type="Proteomes" id="UP000248326">
    <property type="component" value="Unassembled WGS sequence"/>
</dbReference>
<evidence type="ECO:0000256" key="1">
    <source>
        <dbReference type="SAM" id="SignalP"/>
    </source>
</evidence>
<feature type="chain" id="PRO_5016334755" evidence="1">
    <location>
        <begin position="24"/>
        <end position="151"/>
    </location>
</feature>
<organism evidence="2 3">
    <name type="scientific">Deinococcus yavapaiensis KR-236</name>
    <dbReference type="NCBI Taxonomy" id="694435"/>
    <lineage>
        <taxon>Bacteria</taxon>
        <taxon>Thermotogati</taxon>
        <taxon>Deinococcota</taxon>
        <taxon>Deinococci</taxon>
        <taxon>Deinococcales</taxon>
        <taxon>Deinococcaceae</taxon>
        <taxon>Deinococcus</taxon>
    </lineage>
</organism>
<keyword evidence="1" id="KW-0732">Signal</keyword>
<accession>A0A318SJJ6</accession>
<dbReference type="EMBL" id="QJSX01000012">
    <property type="protein sequence ID" value="PYE52738.1"/>
    <property type="molecule type" value="Genomic_DNA"/>
</dbReference>
<evidence type="ECO:0000313" key="2">
    <source>
        <dbReference type="EMBL" id="PYE52738.1"/>
    </source>
</evidence>
<sequence>MNKLHRTLLALALTTSLVPAAFAQSSFLQTYDANGFYYTDLQVNADASGEYTGVFVRGGDVGVDAASGQDVTSQLELVSVTAPSGLDVSLDSATATNMASWNGDLVALSLLATTDGTLSNGVYPVVVTLRNKATGETTQFAASVVVTESDS</sequence>
<keyword evidence="3" id="KW-1185">Reference proteome</keyword>
<reference evidence="2 3" key="1">
    <citation type="submission" date="2018-06" db="EMBL/GenBank/DDBJ databases">
        <title>Genomic Encyclopedia of Type Strains, Phase IV (KMG-IV): sequencing the most valuable type-strain genomes for metagenomic binning, comparative biology and taxonomic classification.</title>
        <authorList>
            <person name="Goeker M."/>
        </authorList>
    </citation>
    <scope>NUCLEOTIDE SEQUENCE [LARGE SCALE GENOMIC DNA]</scope>
    <source>
        <strain evidence="2 3">DSM 18048</strain>
    </source>
</reference>
<dbReference type="AlphaFoldDB" id="A0A318SJJ6"/>